<accession>A0A317EE88</accession>
<dbReference type="AlphaFoldDB" id="A0A317EE88"/>
<dbReference type="InterPro" id="IPR021791">
    <property type="entry name" value="Phage_TAC_11"/>
</dbReference>
<dbReference type="EMBL" id="QGLE01000003">
    <property type="protein sequence ID" value="PWR24574.1"/>
    <property type="molecule type" value="Genomic_DNA"/>
</dbReference>
<proteinExistence type="predicted"/>
<evidence type="ECO:0000313" key="2">
    <source>
        <dbReference type="Proteomes" id="UP000245461"/>
    </source>
</evidence>
<dbReference type="Proteomes" id="UP000245461">
    <property type="component" value="Unassembled WGS sequence"/>
</dbReference>
<protein>
    <submittedName>
        <fullName evidence="1">Uncharacterized protein</fullName>
    </submittedName>
</protein>
<reference evidence="1 2" key="1">
    <citation type="submission" date="2018-05" db="EMBL/GenBank/DDBJ databases">
        <title>Zavarzinia sp. HR-AS.</title>
        <authorList>
            <person name="Lee Y."/>
            <person name="Jeon C.O."/>
        </authorList>
    </citation>
    <scope>NUCLEOTIDE SEQUENCE [LARGE SCALE GENOMIC DNA]</scope>
    <source>
        <strain evidence="1 2">HR-AS</strain>
    </source>
</reference>
<gene>
    <name evidence="1" type="ORF">DKG74_07150</name>
</gene>
<keyword evidence="2" id="KW-1185">Reference proteome</keyword>
<organism evidence="1 2">
    <name type="scientific">Zavarzinia aquatilis</name>
    <dbReference type="NCBI Taxonomy" id="2211142"/>
    <lineage>
        <taxon>Bacteria</taxon>
        <taxon>Pseudomonadati</taxon>
        <taxon>Pseudomonadota</taxon>
        <taxon>Alphaproteobacteria</taxon>
        <taxon>Rhodospirillales</taxon>
        <taxon>Zavarziniaceae</taxon>
        <taxon>Zavarzinia</taxon>
    </lineage>
</organism>
<dbReference type="Pfam" id="PF11836">
    <property type="entry name" value="Phage_TAC_11"/>
    <property type="match status" value="1"/>
</dbReference>
<comment type="caution">
    <text evidence="1">The sequence shown here is derived from an EMBL/GenBank/DDBJ whole genome shotgun (WGS) entry which is preliminary data.</text>
</comment>
<evidence type="ECO:0000313" key="1">
    <source>
        <dbReference type="EMBL" id="PWR24574.1"/>
    </source>
</evidence>
<sequence length="181" mass="19260">MAPAAMVVVELAGRRRALCLDCEMLDELQRRRAAGVQAVARRLWSRSWRVDDVLDVLRLGLAGAGMGPVEAEDVATAAMARLRTEAVPAAMLAMGAAFNGLPAVEGQGGRPVERPVDFARFRAKLLEFGVSPSAIDRMSLGGLLSTFAALGKTGADAPTDAEFDEIMDALRALNDSTVRLH</sequence>
<name>A0A317EE88_9PROT</name>
<dbReference type="RefSeq" id="WP_109904138.1">
    <property type="nucleotide sequence ID" value="NZ_QGLE01000003.1"/>
</dbReference>